<dbReference type="EMBL" id="AMZH03017568">
    <property type="protein sequence ID" value="RRT42811.1"/>
    <property type="molecule type" value="Genomic_DNA"/>
</dbReference>
<dbReference type="GO" id="GO:0006782">
    <property type="term" value="P:protoporphyrinogen IX biosynthetic process"/>
    <property type="evidence" value="ECO:0007669"/>
    <property type="project" value="UniProtKB-UniPathway"/>
</dbReference>
<protein>
    <recommendedName>
        <fullName evidence="3">porphobilinogen synthase</fullName>
        <ecNumber evidence="3">4.2.1.24</ecNumber>
    </recommendedName>
    <alternativeName>
        <fullName evidence="10">Porphobilinogen synthase</fullName>
    </alternativeName>
</protein>
<dbReference type="PANTHER" id="PTHR11458">
    <property type="entry name" value="DELTA-AMINOLEVULINIC ACID DEHYDRATASE"/>
    <property type="match status" value="1"/>
</dbReference>
<evidence type="ECO:0000256" key="9">
    <source>
        <dbReference type="ARBA" id="ARBA00025628"/>
    </source>
</evidence>
<evidence type="ECO:0000256" key="12">
    <source>
        <dbReference type="SAM" id="MobiDB-lite"/>
    </source>
</evidence>
<feature type="region of interest" description="Disordered" evidence="12">
    <location>
        <begin position="80"/>
        <end position="112"/>
    </location>
</feature>
<dbReference type="Proteomes" id="UP000287651">
    <property type="component" value="Unassembled WGS sequence"/>
</dbReference>
<evidence type="ECO:0000313" key="14">
    <source>
        <dbReference type="Proteomes" id="UP000287651"/>
    </source>
</evidence>
<reference evidence="13 14" key="1">
    <citation type="journal article" date="2014" name="Agronomy (Basel)">
        <title>A Draft Genome Sequence for Ensete ventricosum, the Drought-Tolerant Tree Against Hunger.</title>
        <authorList>
            <person name="Harrison J."/>
            <person name="Moore K.A."/>
            <person name="Paszkiewicz K."/>
            <person name="Jones T."/>
            <person name="Grant M."/>
            <person name="Ambacheew D."/>
            <person name="Muzemil S."/>
            <person name="Studholme D.J."/>
        </authorList>
    </citation>
    <scope>NUCLEOTIDE SEQUENCE [LARGE SCALE GENOMIC DNA]</scope>
</reference>
<sequence length="245" mass="26805">MASILSPAPGNVGVVRSIDDKTYVGLRPLSTRTHVAVTRGSKARPLAVVRASSEKEVSVKSSGLSIEECEAAAVAGKFSDPPPLYRPQGPKGTPIVQPLPLTRRPRRNRKSPALRAAFQETTLSPSNFVHPLFIHEGWRQFLDPLLIEYSYLQVYKARDVGVNSFVLFPKIPDPLKVIYTDVALDPYSSDGHDGIVREDGKGYLSADVVSPSDMMDGRILAIRMALDAEGFQDVSIMSYTAKYCS</sequence>
<dbReference type="InterPro" id="IPR013785">
    <property type="entry name" value="Aldolase_TIM"/>
</dbReference>
<dbReference type="AlphaFoldDB" id="A0A426XU48"/>
<evidence type="ECO:0000256" key="10">
    <source>
        <dbReference type="ARBA" id="ARBA00032837"/>
    </source>
</evidence>
<accession>A0A426XU48</accession>
<gene>
    <name evidence="13" type="ORF">B296_00033574</name>
</gene>
<keyword evidence="4" id="KW-0021">Allosteric enzyme</keyword>
<keyword evidence="7" id="KW-0456">Lyase</keyword>
<comment type="pathway">
    <text evidence="1">Porphyrin-containing compound metabolism; protoporphyrin-IX biosynthesis; coproporphyrinogen-III from 5-aminolevulinate: step 1/4.</text>
</comment>
<dbReference type="Pfam" id="PF00490">
    <property type="entry name" value="ALAD"/>
    <property type="match status" value="2"/>
</dbReference>
<comment type="function">
    <text evidence="9">Catalyzes an early step in the biosynthesis of tetrapyrroles. Binds two molecules of 5-aminolevulinate per subunit, each at a distinct site, and catalyzes their condensation to form porphobilinogen.</text>
</comment>
<comment type="caution">
    <text evidence="13">The sequence shown here is derived from an EMBL/GenBank/DDBJ whole genome shotgun (WGS) entry which is preliminary data.</text>
</comment>
<dbReference type="Gene3D" id="3.20.20.70">
    <property type="entry name" value="Aldolase class I"/>
    <property type="match status" value="2"/>
</dbReference>
<evidence type="ECO:0000256" key="6">
    <source>
        <dbReference type="ARBA" id="ARBA00023171"/>
    </source>
</evidence>
<keyword evidence="8" id="KW-0627">Porphyrin biosynthesis</keyword>
<evidence type="ECO:0000313" key="13">
    <source>
        <dbReference type="EMBL" id="RRT42811.1"/>
    </source>
</evidence>
<keyword evidence="6" id="KW-0149">Chlorophyll biosynthesis</keyword>
<dbReference type="InterPro" id="IPR001731">
    <property type="entry name" value="ALAD"/>
</dbReference>
<evidence type="ECO:0000256" key="3">
    <source>
        <dbReference type="ARBA" id="ARBA00012053"/>
    </source>
</evidence>
<organism evidence="13 14">
    <name type="scientific">Ensete ventricosum</name>
    <name type="common">Abyssinian banana</name>
    <name type="synonym">Musa ensete</name>
    <dbReference type="NCBI Taxonomy" id="4639"/>
    <lineage>
        <taxon>Eukaryota</taxon>
        <taxon>Viridiplantae</taxon>
        <taxon>Streptophyta</taxon>
        <taxon>Embryophyta</taxon>
        <taxon>Tracheophyta</taxon>
        <taxon>Spermatophyta</taxon>
        <taxon>Magnoliopsida</taxon>
        <taxon>Liliopsida</taxon>
        <taxon>Zingiberales</taxon>
        <taxon>Musaceae</taxon>
        <taxon>Ensete</taxon>
    </lineage>
</organism>
<dbReference type="UniPathway" id="UPA00251">
    <property type="reaction ID" value="UER00318"/>
</dbReference>
<feature type="compositionally biased region" description="Basic residues" evidence="12">
    <location>
        <begin position="103"/>
        <end position="112"/>
    </location>
</feature>
<proteinExistence type="inferred from homology"/>
<dbReference type="PANTHER" id="PTHR11458:SF0">
    <property type="entry name" value="DELTA-AMINOLEVULINIC ACID DEHYDRATASE"/>
    <property type="match status" value="1"/>
</dbReference>
<comment type="catalytic activity">
    <reaction evidence="11">
        <text>2 5-aminolevulinate = porphobilinogen + 2 H2O + H(+)</text>
        <dbReference type="Rhea" id="RHEA:24064"/>
        <dbReference type="ChEBI" id="CHEBI:15377"/>
        <dbReference type="ChEBI" id="CHEBI:15378"/>
        <dbReference type="ChEBI" id="CHEBI:58126"/>
        <dbReference type="ChEBI" id="CHEBI:356416"/>
        <dbReference type="EC" id="4.2.1.24"/>
    </reaction>
</comment>
<evidence type="ECO:0000256" key="5">
    <source>
        <dbReference type="ARBA" id="ARBA00023133"/>
    </source>
</evidence>
<evidence type="ECO:0000256" key="7">
    <source>
        <dbReference type="ARBA" id="ARBA00023239"/>
    </source>
</evidence>
<dbReference type="GO" id="GO:0005829">
    <property type="term" value="C:cytosol"/>
    <property type="evidence" value="ECO:0007669"/>
    <property type="project" value="TreeGrafter"/>
</dbReference>
<evidence type="ECO:0000256" key="8">
    <source>
        <dbReference type="ARBA" id="ARBA00023244"/>
    </source>
</evidence>
<evidence type="ECO:0000256" key="4">
    <source>
        <dbReference type="ARBA" id="ARBA00022533"/>
    </source>
</evidence>
<dbReference type="GO" id="GO:0008270">
    <property type="term" value="F:zinc ion binding"/>
    <property type="evidence" value="ECO:0007669"/>
    <property type="project" value="TreeGrafter"/>
</dbReference>
<evidence type="ECO:0000256" key="2">
    <source>
        <dbReference type="ARBA" id="ARBA00008055"/>
    </source>
</evidence>
<dbReference type="GO" id="GO:0015995">
    <property type="term" value="P:chlorophyll biosynthetic process"/>
    <property type="evidence" value="ECO:0007669"/>
    <property type="project" value="UniProtKB-KW"/>
</dbReference>
<dbReference type="SMART" id="SM01004">
    <property type="entry name" value="ALAD"/>
    <property type="match status" value="1"/>
</dbReference>
<comment type="similarity">
    <text evidence="2">Belongs to the ALAD family.</text>
</comment>
<evidence type="ECO:0000256" key="1">
    <source>
        <dbReference type="ARBA" id="ARBA00004694"/>
    </source>
</evidence>
<evidence type="ECO:0000256" key="11">
    <source>
        <dbReference type="ARBA" id="ARBA00047651"/>
    </source>
</evidence>
<dbReference type="EC" id="4.2.1.24" evidence="3"/>
<keyword evidence="5" id="KW-0350">Heme biosynthesis</keyword>
<name>A0A426XU48_ENSVE</name>
<dbReference type="GO" id="GO:0004655">
    <property type="term" value="F:porphobilinogen synthase activity"/>
    <property type="evidence" value="ECO:0007669"/>
    <property type="project" value="UniProtKB-EC"/>
</dbReference>
<dbReference type="SUPFAM" id="SSF51569">
    <property type="entry name" value="Aldolase"/>
    <property type="match status" value="1"/>
</dbReference>